<reference evidence="2 3" key="1">
    <citation type="submission" date="2011-11" db="EMBL/GenBank/DDBJ databases">
        <title>Complete sequence of Granulicella mallensis MP5ACTX8.</title>
        <authorList>
            <consortium name="US DOE Joint Genome Institute"/>
            <person name="Lucas S."/>
            <person name="Copeland A."/>
            <person name="Lapidus A."/>
            <person name="Cheng J.-F."/>
            <person name="Goodwin L."/>
            <person name="Pitluck S."/>
            <person name="Peters L."/>
            <person name="Lu M."/>
            <person name="Detter J.C."/>
            <person name="Han C."/>
            <person name="Tapia R."/>
            <person name="Land M."/>
            <person name="Hauser L."/>
            <person name="Kyrpides N."/>
            <person name="Ivanova N."/>
            <person name="Mikhailova N."/>
            <person name="Pagani I."/>
            <person name="Rawat S."/>
            <person name="Mannisto M."/>
            <person name="Haggblom M."/>
            <person name="Woyke T."/>
        </authorList>
    </citation>
    <scope>NUCLEOTIDE SEQUENCE [LARGE SCALE GENOMIC DNA]</scope>
    <source>
        <strain evidence="3">ATCC BAA-1857 / DSM 23137 / MP5ACTX8</strain>
    </source>
</reference>
<dbReference type="HOGENOM" id="CLU_1719767_0_0_0"/>
<keyword evidence="3" id="KW-1185">Reference proteome</keyword>
<evidence type="ECO:0000313" key="2">
    <source>
        <dbReference type="EMBL" id="AEU36199.1"/>
    </source>
</evidence>
<keyword evidence="1" id="KW-0472">Membrane</keyword>
<proteinExistence type="predicted"/>
<feature type="transmembrane region" description="Helical" evidence="1">
    <location>
        <begin position="12"/>
        <end position="30"/>
    </location>
</feature>
<protein>
    <submittedName>
        <fullName evidence="2">Uncharacterized protein</fullName>
    </submittedName>
</protein>
<organism evidence="2 3">
    <name type="scientific">Granulicella mallensis (strain ATCC BAA-1857 / DSM 23137 / MP5ACTX8)</name>
    <dbReference type="NCBI Taxonomy" id="682795"/>
    <lineage>
        <taxon>Bacteria</taxon>
        <taxon>Pseudomonadati</taxon>
        <taxon>Acidobacteriota</taxon>
        <taxon>Terriglobia</taxon>
        <taxon>Terriglobales</taxon>
        <taxon>Acidobacteriaceae</taxon>
        <taxon>Granulicella</taxon>
    </lineage>
</organism>
<evidence type="ECO:0000313" key="3">
    <source>
        <dbReference type="Proteomes" id="UP000007113"/>
    </source>
</evidence>
<dbReference type="Proteomes" id="UP000007113">
    <property type="component" value="Chromosome"/>
</dbReference>
<evidence type="ECO:0000256" key="1">
    <source>
        <dbReference type="SAM" id="Phobius"/>
    </source>
</evidence>
<dbReference type="EMBL" id="CP003130">
    <property type="protein sequence ID" value="AEU36199.1"/>
    <property type="molecule type" value="Genomic_DNA"/>
</dbReference>
<gene>
    <name evidence="2" type="ordered locus">AciX8_1863</name>
</gene>
<dbReference type="KEGG" id="gma:AciX8_1863"/>
<sequence length="152" mass="16634" precursor="true">MPFVNKTLGVGLIAACTTVIVLAFALYGLFHGYFDHGDFSVLSTQRSSSGRFAMVAKRSDNDALNNDEIFVVMGDHIFSPVELRYALHGPSVIFSTDHDCITLKWQDPLHLEISCAGNTISKDEINGEQSHSDNVSIKYVNIADVNSTPSPK</sequence>
<accession>G8NRC1</accession>
<dbReference type="AlphaFoldDB" id="G8NRC1"/>
<keyword evidence="1" id="KW-1133">Transmembrane helix</keyword>
<keyword evidence="1" id="KW-0812">Transmembrane</keyword>
<name>G8NRC1_GRAMM</name>